<dbReference type="EMBL" id="LK996017">
    <property type="protein sequence ID" value="CDX02683.1"/>
    <property type="molecule type" value="Genomic_DNA"/>
</dbReference>
<dbReference type="GO" id="GO:0048038">
    <property type="term" value="F:quinone binding"/>
    <property type="evidence" value="ECO:0007669"/>
    <property type="project" value="UniProtKB-KW"/>
</dbReference>
<comment type="similarity">
    <text evidence="1 3 4">Belongs to the complex I 30 kDa subunit family.</text>
</comment>
<dbReference type="InterPro" id="IPR001268">
    <property type="entry name" value="NADH_UbQ_OxRdtase_30kDa_su"/>
</dbReference>
<dbReference type="EMBL" id="LOCK01000050">
    <property type="protein sequence ID" value="KTE90223.1"/>
    <property type="molecule type" value="Genomic_DNA"/>
</dbReference>
<comment type="catalytic activity">
    <reaction evidence="3 5">
        <text>a quinone + NADH + 5 H(+)(in) = a quinol + NAD(+) + 4 H(+)(out)</text>
        <dbReference type="Rhea" id="RHEA:57888"/>
        <dbReference type="ChEBI" id="CHEBI:15378"/>
        <dbReference type="ChEBI" id="CHEBI:24646"/>
        <dbReference type="ChEBI" id="CHEBI:57540"/>
        <dbReference type="ChEBI" id="CHEBI:57945"/>
        <dbReference type="ChEBI" id="CHEBI:132124"/>
    </reaction>
</comment>
<reference evidence="7" key="1">
    <citation type="submission" date="2014-07" db="EMBL/GenBank/DDBJ databases">
        <authorList>
            <person name="Hornung V.Bastian."/>
        </authorList>
    </citation>
    <scope>NUCLEOTIDE SEQUENCE</scope>
    <source>
        <strain evidence="7">PCE-S</strain>
    </source>
</reference>
<organism evidence="7">
    <name type="scientific">Desulfitobacterium hafniense</name>
    <name type="common">Desulfitobacterium frappieri</name>
    <dbReference type="NCBI Taxonomy" id="49338"/>
    <lineage>
        <taxon>Bacteria</taxon>
        <taxon>Bacillati</taxon>
        <taxon>Bacillota</taxon>
        <taxon>Clostridia</taxon>
        <taxon>Eubacteriales</taxon>
        <taxon>Desulfitobacteriaceae</taxon>
        <taxon>Desulfitobacterium</taxon>
    </lineage>
</organism>
<dbReference type="SUPFAM" id="SSF143243">
    <property type="entry name" value="Nqo5-like"/>
    <property type="match status" value="1"/>
</dbReference>
<dbReference type="EC" id="7.1.1.-" evidence="3"/>
<evidence type="ECO:0000259" key="6">
    <source>
        <dbReference type="Pfam" id="PF00329"/>
    </source>
</evidence>
<dbReference type="Gene3D" id="3.30.460.80">
    <property type="entry name" value="NADH:ubiquinone oxidoreductase, 30kDa subunit"/>
    <property type="match status" value="1"/>
</dbReference>
<evidence type="ECO:0000256" key="3">
    <source>
        <dbReference type="HAMAP-Rule" id="MF_01357"/>
    </source>
</evidence>
<dbReference type="GO" id="GO:0005886">
    <property type="term" value="C:plasma membrane"/>
    <property type="evidence" value="ECO:0007669"/>
    <property type="project" value="UniProtKB-SubCell"/>
</dbReference>
<dbReference type="InterPro" id="IPR020396">
    <property type="entry name" value="NADH_UbQ_OxRdtase_CS"/>
</dbReference>
<proteinExistence type="inferred from homology"/>
<dbReference type="RefSeq" id="WP_005813217.1">
    <property type="nucleotide sequence ID" value="NZ_CABKQQ010000044.1"/>
</dbReference>
<name>A0A098B1C2_DESHA</name>
<feature type="domain" description="NADH:ubiquinone oxidoreductase 30kDa subunit" evidence="6">
    <location>
        <begin position="32"/>
        <end position="148"/>
    </location>
</feature>
<sequence length="163" mass="18778">MGNNELLKKRVDELASRVSGTVEEILDTLVLTVKAPYITETLTAVKSFGEVPCDFLHDIGGVDKLDHFQVVYQLTSLRGPQKLRVKAIVDRDNPVIDSVTRIWAGADFMEREAYDMFGIQFKGHPNLKRIYMWDDFEGFPLRKDYVTEPAEVRNVMRVRREDD</sequence>
<gene>
    <name evidence="3" type="primary">nuoC</name>
    <name evidence="8" type="ORF">AT727_09870</name>
    <name evidence="7" type="ORF">DPCES_2796</name>
</gene>
<dbReference type="GO" id="GO:0050136">
    <property type="term" value="F:NADH dehydrogenase (quinone) (non-electrogenic) activity"/>
    <property type="evidence" value="ECO:0007669"/>
    <property type="project" value="UniProtKB-UniRule"/>
</dbReference>
<evidence type="ECO:0000256" key="4">
    <source>
        <dbReference type="RuleBase" id="RU003456"/>
    </source>
</evidence>
<keyword evidence="2 3" id="KW-0813">Transport</keyword>
<evidence type="ECO:0000313" key="8">
    <source>
        <dbReference type="EMBL" id="KTE90223.1"/>
    </source>
</evidence>
<evidence type="ECO:0000256" key="5">
    <source>
        <dbReference type="RuleBase" id="RU003582"/>
    </source>
</evidence>
<keyword evidence="3" id="KW-0472">Membrane</keyword>
<dbReference type="InterPro" id="IPR010218">
    <property type="entry name" value="NADH_DH_suC"/>
</dbReference>
<evidence type="ECO:0000256" key="2">
    <source>
        <dbReference type="ARBA" id="ARBA00022448"/>
    </source>
</evidence>
<accession>A0A098B1C2</accession>
<dbReference type="PANTHER" id="PTHR10884">
    <property type="entry name" value="NADH DEHYDROGENASE UBIQUINONE IRON-SULFUR PROTEIN 3"/>
    <property type="match status" value="1"/>
</dbReference>
<comment type="subcellular location">
    <subcellularLocation>
        <location evidence="3">Cell membrane</location>
        <topology evidence="3">Peripheral membrane protein</topology>
        <orientation evidence="3">Cytoplasmic side</orientation>
    </subcellularLocation>
</comment>
<reference evidence="8 9" key="2">
    <citation type="submission" date="2015-12" db="EMBL/GenBank/DDBJ databases">
        <title>Draft Genome Sequence of Desulfitobacterium hafniense Strain DH, a Sulfate-reducing Bacterium Isolated from Paddy Soils.</title>
        <authorList>
            <person name="Bao P."/>
            <person name="Zhang X."/>
            <person name="Li G."/>
        </authorList>
    </citation>
    <scope>NUCLEOTIDE SEQUENCE [LARGE SCALE GENOMIC DNA]</scope>
    <source>
        <strain evidence="8 9">DH</strain>
    </source>
</reference>
<comment type="subunit">
    <text evidence="3">NDH-1 is composed of 14 different subunits. Subunits NuoB, C, D, E, F, and G constitute the peripheral sector of the complex.</text>
</comment>
<dbReference type="PROSITE" id="PS00542">
    <property type="entry name" value="COMPLEX1_30K"/>
    <property type="match status" value="1"/>
</dbReference>
<dbReference type="Pfam" id="PF00329">
    <property type="entry name" value="Complex1_30kDa"/>
    <property type="match status" value="1"/>
</dbReference>
<dbReference type="InterPro" id="IPR037232">
    <property type="entry name" value="NADH_quin_OxRdtase_su_C/D-like"/>
</dbReference>
<dbReference type="HAMAP" id="MF_01357">
    <property type="entry name" value="NDH1_NuoC"/>
    <property type="match status" value="1"/>
</dbReference>
<dbReference type="AlphaFoldDB" id="A0A098B1C2"/>
<dbReference type="Proteomes" id="UP000054623">
    <property type="component" value="Unassembled WGS sequence"/>
</dbReference>
<dbReference type="PATRIC" id="fig|49338.4.peg.3002"/>
<comment type="function">
    <text evidence="3">NDH-1 shuttles electrons from NADH, via FMN and iron-sulfur (Fe-S) centers, to quinones in the respiratory chain. The immediate electron acceptor for the enzyme in this species is believed to be a menaquinone. Couples the redox reaction to proton translocation (for every two electrons transferred, four hydrogen ions are translocated across the cytoplasmic membrane), and thus conserves the redox energy in a proton gradient.</text>
</comment>
<keyword evidence="3 4" id="KW-1278">Translocase</keyword>
<dbReference type="NCBIfam" id="TIGR01961">
    <property type="entry name" value="NuoC_fam"/>
    <property type="match status" value="1"/>
</dbReference>
<evidence type="ECO:0000313" key="7">
    <source>
        <dbReference type="EMBL" id="CDX02683.1"/>
    </source>
</evidence>
<evidence type="ECO:0000313" key="9">
    <source>
        <dbReference type="Proteomes" id="UP000054623"/>
    </source>
</evidence>
<evidence type="ECO:0000256" key="1">
    <source>
        <dbReference type="ARBA" id="ARBA00007569"/>
    </source>
</evidence>
<dbReference type="PANTHER" id="PTHR10884:SF14">
    <property type="entry name" value="NADH DEHYDROGENASE [UBIQUINONE] IRON-SULFUR PROTEIN 3, MITOCHONDRIAL"/>
    <property type="match status" value="1"/>
</dbReference>
<keyword evidence="3 4" id="KW-0520">NAD</keyword>
<dbReference type="GO" id="GO:0008137">
    <property type="term" value="F:NADH dehydrogenase (ubiquinone) activity"/>
    <property type="evidence" value="ECO:0007669"/>
    <property type="project" value="InterPro"/>
</dbReference>
<dbReference type="OrthoDB" id="9803286at2"/>
<keyword evidence="3 5" id="KW-0874">Quinone</keyword>
<keyword evidence="3" id="KW-1003">Cell membrane</keyword>
<protein>
    <recommendedName>
        <fullName evidence="3">NADH-quinone oxidoreductase subunit C</fullName>
        <ecNumber evidence="3">7.1.1.-</ecNumber>
    </recommendedName>
    <alternativeName>
        <fullName evidence="3">NADH dehydrogenase I subunit C</fullName>
    </alternativeName>
    <alternativeName>
        <fullName evidence="3">NDH-1 subunit C</fullName>
    </alternativeName>
</protein>